<dbReference type="SUPFAM" id="SSF54637">
    <property type="entry name" value="Thioesterase/thiol ester dehydrase-isomerase"/>
    <property type="match status" value="1"/>
</dbReference>
<dbReference type="InterPro" id="IPR029069">
    <property type="entry name" value="HotDog_dom_sf"/>
</dbReference>
<organism evidence="2 3">
    <name type="scientific">Caballeronia choica</name>
    <dbReference type="NCBI Taxonomy" id="326476"/>
    <lineage>
        <taxon>Bacteria</taxon>
        <taxon>Pseudomonadati</taxon>
        <taxon>Pseudomonadota</taxon>
        <taxon>Betaproteobacteria</taxon>
        <taxon>Burkholderiales</taxon>
        <taxon>Burkholderiaceae</taxon>
        <taxon>Caballeronia</taxon>
    </lineage>
</organism>
<dbReference type="Gene3D" id="3.10.129.10">
    <property type="entry name" value="Hotdog Thioesterase"/>
    <property type="match status" value="1"/>
</dbReference>
<dbReference type="Pfam" id="PF01575">
    <property type="entry name" value="MaoC_dehydratas"/>
    <property type="match status" value="1"/>
</dbReference>
<dbReference type="AlphaFoldDB" id="A0A158KNG4"/>
<evidence type="ECO:0000259" key="1">
    <source>
        <dbReference type="Pfam" id="PF01575"/>
    </source>
</evidence>
<dbReference type="PANTHER" id="PTHR42993">
    <property type="entry name" value="MAOC-LIKE DEHYDRATASE DOMAIN-CONTAINING PROTEIN"/>
    <property type="match status" value="1"/>
</dbReference>
<evidence type="ECO:0000313" key="2">
    <source>
        <dbReference type="EMBL" id="SAL82130.1"/>
    </source>
</evidence>
<comment type="caution">
    <text evidence="2">The sequence shown here is derived from an EMBL/GenBank/DDBJ whole genome shotgun (WGS) entry which is preliminary data.</text>
</comment>
<dbReference type="EMBL" id="FCON02000114">
    <property type="protein sequence ID" value="SAL82130.1"/>
    <property type="molecule type" value="Genomic_DNA"/>
</dbReference>
<sequence>MSKPLVRPIARRVRPQAFRDTSWQPPPTLSAANWAYRTGSSSIKRASRESPYDGTIAHGYLTLSLLAALAIEVGLIPVDAKAGSNCGLDKVRSVAPVKTGVRVRNRVVLLAADDKGDGRVLLKTENRLEIEGEARPALIAVAATFRA</sequence>
<protein>
    <submittedName>
        <fullName evidence="2">MaoC-like dehydratase</fullName>
    </submittedName>
</protein>
<gene>
    <name evidence="2" type="ORF">AWB68_06398</name>
</gene>
<feature type="domain" description="MaoC-like" evidence="1">
    <location>
        <begin position="46"/>
        <end position="115"/>
    </location>
</feature>
<keyword evidence="3" id="KW-1185">Reference proteome</keyword>
<reference evidence="2" key="1">
    <citation type="submission" date="2016-01" db="EMBL/GenBank/DDBJ databases">
        <authorList>
            <person name="Peeters C."/>
        </authorList>
    </citation>
    <scope>NUCLEOTIDE SEQUENCE [LARGE SCALE GENOMIC DNA]</scope>
    <source>
        <strain evidence="2">LMG 22940</strain>
    </source>
</reference>
<evidence type="ECO:0000313" key="3">
    <source>
        <dbReference type="Proteomes" id="UP000054770"/>
    </source>
</evidence>
<dbReference type="InterPro" id="IPR002539">
    <property type="entry name" value="MaoC-like_dom"/>
</dbReference>
<proteinExistence type="predicted"/>
<dbReference type="Proteomes" id="UP000054770">
    <property type="component" value="Unassembled WGS sequence"/>
</dbReference>
<dbReference type="PANTHER" id="PTHR42993:SF1">
    <property type="entry name" value="MAOC-LIKE DEHYDRATASE DOMAIN-CONTAINING PROTEIN"/>
    <property type="match status" value="1"/>
</dbReference>
<accession>A0A158KNG4</accession>
<name>A0A158KNG4_9BURK</name>